<dbReference type="EMBL" id="LNYN01000014">
    <property type="protein sequence ID" value="KTD35259.1"/>
    <property type="molecule type" value="Genomic_DNA"/>
</dbReference>
<dbReference type="Proteomes" id="UP000254040">
    <property type="component" value="Unassembled WGS sequence"/>
</dbReference>
<keyword evidence="1" id="KW-0732">Signal</keyword>
<name>A0A378JTG0_9GAMM</name>
<dbReference type="Proteomes" id="UP000054985">
    <property type="component" value="Unassembled WGS sequence"/>
</dbReference>
<feature type="signal peptide" evidence="1">
    <location>
        <begin position="1"/>
        <end position="21"/>
    </location>
</feature>
<accession>A0A378JTG0</accession>
<organism evidence="3 5">
    <name type="scientific">Legionella moravica</name>
    <dbReference type="NCBI Taxonomy" id="39962"/>
    <lineage>
        <taxon>Bacteria</taxon>
        <taxon>Pseudomonadati</taxon>
        <taxon>Pseudomonadota</taxon>
        <taxon>Gammaproteobacteria</taxon>
        <taxon>Legionellales</taxon>
        <taxon>Legionellaceae</taxon>
        <taxon>Legionella</taxon>
    </lineage>
</organism>
<reference evidence="3 5" key="2">
    <citation type="submission" date="2018-06" db="EMBL/GenBank/DDBJ databases">
        <authorList>
            <consortium name="Pathogen Informatics"/>
            <person name="Doyle S."/>
        </authorList>
    </citation>
    <scope>NUCLEOTIDE SEQUENCE [LARGE SCALE GENOMIC DNA]</scope>
    <source>
        <strain evidence="3 5">NCTC12239</strain>
    </source>
</reference>
<feature type="chain" id="PRO_5016953556" evidence="1">
    <location>
        <begin position="22"/>
        <end position="82"/>
    </location>
</feature>
<reference evidence="2 4" key="1">
    <citation type="submission" date="2015-11" db="EMBL/GenBank/DDBJ databases">
        <title>Genomic analysis of 38 Legionella species identifies large and diverse effector repertoires.</title>
        <authorList>
            <person name="Burstein D."/>
            <person name="Amaro F."/>
            <person name="Zusman T."/>
            <person name="Lifshitz Z."/>
            <person name="Cohen O."/>
            <person name="Gilbert J.A."/>
            <person name="Pupko T."/>
            <person name="Shuman H.A."/>
            <person name="Segal G."/>
        </authorList>
    </citation>
    <scope>NUCLEOTIDE SEQUENCE [LARGE SCALE GENOMIC DNA]</scope>
    <source>
        <strain evidence="2 4">ATCC 43877</strain>
    </source>
</reference>
<gene>
    <name evidence="2" type="ORF">Lmor_0706</name>
    <name evidence="3" type="ORF">NCTC12239_00851</name>
</gene>
<protein>
    <submittedName>
        <fullName evidence="3">Uncharacterized protein</fullName>
    </submittedName>
</protein>
<dbReference type="EMBL" id="UGOG01000001">
    <property type="protein sequence ID" value="STX61933.1"/>
    <property type="molecule type" value="Genomic_DNA"/>
</dbReference>
<evidence type="ECO:0000313" key="4">
    <source>
        <dbReference type="Proteomes" id="UP000054985"/>
    </source>
</evidence>
<keyword evidence="4" id="KW-1185">Reference proteome</keyword>
<evidence type="ECO:0000256" key="1">
    <source>
        <dbReference type="SAM" id="SignalP"/>
    </source>
</evidence>
<sequence>MFVIRQLMILTLLMIPLRSDADNLTNPYMFPVKINMQECINANMNDCLKSICMASPASCRTQCTLNSADKCKKMANQTIYQD</sequence>
<dbReference type="AlphaFoldDB" id="A0A378JTG0"/>
<evidence type="ECO:0000313" key="3">
    <source>
        <dbReference type="EMBL" id="STX61933.1"/>
    </source>
</evidence>
<proteinExistence type="predicted"/>
<evidence type="ECO:0000313" key="5">
    <source>
        <dbReference type="Proteomes" id="UP000254040"/>
    </source>
</evidence>
<evidence type="ECO:0000313" key="2">
    <source>
        <dbReference type="EMBL" id="KTD35259.1"/>
    </source>
</evidence>